<evidence type="ECO:0000256" key="4">
    <source>
        <dbReference type="ARBA" id="ARBA00048707"/>
    </source>
</evidence>
<evidence type="ECO:0000256" key="6">
    <source>
        <dbReference type="SAM" id="Phobius"/>
    </source>
</evidence>
<evidence type="ECO:0000313" key="8">
    <source>
        <dbReference type="Proteomes" id="UP000770661"/>
    </source>
</evidence>
<protein>
    <recommendedName>
        <fullName evidence="1">peptidyl-tRNA hydrolase</fullName>
        <ecNumber evidence="1">3.1.1.29</ecNumber>
    </recommendedName>
</protein>
<name>A0A8J8WD88_CHIOP</name>
<dbReference type="Pfam" id="PF01981">
    <property type="entry name" value="PTH2"/>
    <property type="match status" value="1"/>
</dbReference>
<evidence type="ECO:0000256" key="1">
    <source>
        <dbReference type="ARBA" id="ARBA00013260"/>
    </source>
</evidence>
<comment type="similarity">
    <text evidence="3">Belongs to the PTH2 family.</text>
</comment>
<dbReference type="OrthoDB" id="1733656at2759"/>
<dbReference type="InterPro" id="IPR002833">
    <property type="entry name" value="PTH2"/>
</dbReference>
<organism evidence="7 8">
    <name type="scientific">Chionoecetes opilio</name>
    <name type="common">Atlantic snow crab</name>
    <name type="synonym">Cancer opilio</name>
    <dbReference type="NCBI Taxonomy" id="41210"/>
    <lineage>
        <taxon>Eukaryota</taxon>
        <taxon>Metazoa</taxon>
        <taxon>Ecdysozoa</taxon>
        <taxon>Arthropoda</taxon>
        <taxon>Crustacea</taxon>
        <taxon>Multicrustacea</taxon>
        <taxon>Malacostraca</taxon>
        <taxon>Eumalacostraca</taxon>
        <taxon>Eucarida</taxon>
        <taxon>Decapoda</taxon>
        <taxon>Pleocyemata</taxon>
        <taxon>Brachyura</taxon>
        <taxon>Eubrachyura</taxon>
        <taxon>Majoidea</taxon>
        <taxon>Majidae</taxon>
        <taxon>Chionoecetes</taxon>
    </lineage>
</organism>
<dbReference type="GO" id="GO:2000210">
    <property type="term" value="P:positive regulation of anoikis"/>
    <property type="evidence" value="ECO:0007669"/>
    <property type="project" value="TreeGrafter"/>
</dbReference>
<dbReference type="Proteomes" id="UP000770661">
    <property type="component" value="Unassembled WGS sequence"/>
</dbReference>
<evidence type="ECO:0000256" key="3">
    <source>
        <dbReference type="ARBA" id="ARBA00038050"/>
    </source>
</evidence>
<feature type="region of interest" description="Disordered" evidence="5">
    <location>
        <begin position="30"/>
        <end position="54"/>
    </location>
</feature>
<feature type="compositionally biased region" description="Acidic residues" evidence="5">
    <location>
        <begin position="41"/>
        <end position="54"/>
    </location>
</feature>
<keyword evidence="6" id="KW-0472">Membrane</keyword>
<dbReference type="Gene3D" id="3.40.1490.10">
    <property type="entry name" value="Bit1"/>
    <property type="match status" value="1"/>
</dbReference>
<evidence type="ECO:0000256" key="5">
    <source>
        <dbReference type="SAM" id="MobiDB-lite"/>
    </source>
</evidence>
<dbReference type="PANTHER" id="PTHR12649:SF11">
    <property type="entry name" value="PEPTIDYL-TRNA HYDROLASE 2, MITOCHONDRIAL"/>
    <property type="match status" value="1"/>
</dbReference>
<keyword evidence="6" id="KW-1133">Transmembrane helix</keyword>
<keyword evidence="2 7" id="KW-0378">Hydrolase</keyword>
<evidence type="ECO:0000313" key="7">
    <source>
        <dbReference type="EMBL" id="KAG0700695.1"/>
    </source>
</evidence>
<keyword evidence="8" id="KW-1185">Reference proteome</keyword>
<comment type="catalytic activity">
    <reaction evidence="4">
        <text>an N-acyl-L-alpha-aminoacyl-tRNA + H2O = an N-acyl-L-amino acid + a tRNA + H(+)</text>
        <dbReference type="Rhea" id="RHEA:54448"/>
        <dbReference type="Rhea" id="RHEA-COMP:10123"/>
        <dbReference type="Rhea" id="RHEA-COMP:13883"/>
        <dbReference type="ChEBI" id="CHEBI:15377"/>
        <dbReference type="ChEBI" id="CHEBI:15378"/>
        <dbReference type="ChEBI" id="CHEBI:59874"/>
        <dbReference type="ChEBI" id="CHEBI:78442"/>
        <dbReference type="ChEBI" id="CHEBI:138191"/>
        <dbReference type="EC" id="3.1.1.29"/>
    </reaction>
</comment>
<gene>
    <name evidence="7" type="primary">Ptrh2_0</name>
    <name evidence="7" type="ORF">GWK47_025512</name>
</gene>
<dbReference type="AlphaFoldDB" id="A0A8J8WD88"/>
<dbReference type="InterPro" id="IPR023476">
    <property type="entry name" value="Pep_tRNA_hydro_II_dom_sf"/>
</dbReference>
<dbReference type="EC" id="3.1.1.29" evidence="1"/>
<dbReference type="SUPFAM" id="SSF102462">
    <property type="entry name" value="Peptidyl-tRNA hydrolase II"/>
    <property type="match status" value="1"/>
</dbReference>
<dbReference type="PANTHER" id="PTHR12649">
    <property type="entry name" value="PEPTIDYL-TRNA HYDROLASE 2"/>
    <property type="match status" value="1"/>
</dbReference>
<dbReference type="EMBL" id="JACEEZ010025449">
    <property type="protein sequence ID" value="KAG0700695.1"/>
    <property type="molecule type" value="Genomic_DNA"/>
</dbReference>
<proteinExistence type="inferred from homology"/>
<accession>A0A8J8WD88</accession>
<evidence type="ECO:0000256" key="2">
    <source>
        <dbReference type="ARBA" id="ARBA00022801"/>
    </source>
</evidence>
<dbReference type="GO" id="GO:0005829">
    <property type="term" value="C:cytosol"/>
    <property type="evidence" value="ECO:0007669"/>
    <property type="project" value="TreeGrafter"/>
</dbReference>
<keyword evidence="6" id="KW-0812">Transmembrane</keyword>
<sequence length="97" mass="10063">MVVPGVMVGVGLGMCIGFFARGSIFSDNGSSDMMDSGGGGSEDDAEDEGWDEDGFLAEGSGEMKLVPVVRSDLKMGKGKAAAQCSHATLKSYKQLHN</sequence>
<dbReference type="GO" id="GO:0004045">
    <property type="term" value="F:peptidyl-tRNA hydrolase activity"/>
    <property type="evidence" value="ECO:0007669"/>
    <property type="project" value="UniProtKB-EC"/>
</dbReference>
<comment type="caution">
    <text evidence="7">The sequence shown here is derived from an EMBL/GenBank/DDBJ whole genome shotgun (WGS) entry which is preliminary data.</text>
</comment>
<reference evidence="7" key="1">
    <citation type="submission" date="2020-07" db="EMBL/GenBank/DDBJ databases">
        <title>The High-quality genome of the commercially important snow crab, Chionoecetes opilio.</title>
        <authorList>
            <person name="Jeong J.-H."/>
            <person name="Ryu S."/>
        </authorList>
    </citation>
    <scope>NUCLEOTIDE SEQUENCE</scope>
    <source>
        <strain evidence="7">MADBK_172401_WGS</strain>
        <tissue evidence="7">Digestive gland</tissue>
    </source>
</reference>
<feature type="transmembrane region" description="Helical" evidence="6">
    <location>
        <begin position="6"/>
        <end position="24"/>
    </location>
</feature>
<dbReference type="GO" id="GO:2000811">
    <property type="term" value="P:negative regulation of anoikis"/>
    <property type="evidence" value="ECO:0007669"/>
    <property type="project" value="TreeGrafter"/>
</dbReference>